<evidence type="ECO:0000313" key="7">
    <source>
        <dbReference type="Proteomes" id="UP000244937"/>
    </source>
</evidence>
<dbReference type="KEGG" id="fpal:HYN49_01950"/>
<dbReference type="Gene3D" id="3.90.550.10">
    <property type="entry name" value="Spore Coat Polysaccharide Biosynthesis Protein SpsA, Chain A"/>
    <property type="match status" value="1"/>
</dbReference>
<name>A0A2S1SED8_9FLAO</name>
<dbReference type="Proteomes" id="UP000244937">
    <property type="component" value="Chromosome"/>
</dbReference>
<dbReference type="GO" id="GO:0016757">
    <property type="term" value="F:glycosyltransferase activity"/>
    <property type="evidence" value="ECO:0007669"/>
    <property type="project" value="UniProtKB-KW"/>
</dbReference>
<evidence type="ECO:0000256" key="2">
    <source>
        <dbReference type="ARBA" id="ARBA00022676"/>
    </source>
</evidence>
<evidence type="ECO:0000313" key="6">
    <source>
        <dbReference type="EMBL" id="AWI24749.1"/>
    </source>
</evidence>
<keyword evidence="4" id="KW-1133">Transmembrane helix</keyword>
<organism evidence="6 7">
    <name type="scientific">Flavobacterium pallidum</name>
    <dbReference type="NCBI Taxonomy" id="2172098"/>
    <lineage>
        <taxon>Bacteria</taxon>
        <taxon>Pseudomonadati</taxon>
        <taxon>Bacteroidota</taxon>
        <taxon>Flavobacteriia</taxon>
        <taxon>Flavobacteriales</taxon>
        <taxon>Flavobacteriaceae</taxon>
        <taxon>Flavobacterium</taxon>
    </lineage>
</organism>
<dbReference type="InterPro" id="IPR029044">
    <property type="entry name" value="Nucleotide-diphossugar_trans"/>
</dbReference>
<evidence type="ECO:0000256" key="4">
    <source>
        <dbReference type="SAM" id="Phobius"/>
    </source>
</evidence>
<dbReference type="PANTHER" id="PTHR43630">
    <property type="entry name" value="POLY-BETA-1,6-N-ACETYL-D-GLUCOSAMINE SYNTHASE"/>
    <property type="match status" value="1"/>
</dbReference>
<keyword evidence="3 6" id="KW-0808">Transferase</keyword>
<sequence length="360" mass="40334">MIAVYVILMLYCAMIFSLVYGFSRVKPFVFEKVSQKTKFSIVVPFRNEKENLPALLESLSTLDYPEDLYEVILIDDDSEDGFSPKVPGFRVVQNIRVSASPKKDAILTAIAIAKHEWIVTTDADCIVPQKWLATIDAFVQKHSCEMVAGAVTYNLNGAFLQHFQQSDLAALQGVTMGCFGLGKPFMCNGANFAYTRDIFTKLEGFNGNDKHAGGDDVFLLQKAIAAFPEKVGYLKSAFHIVATKPVETFSGLFYQRVRWASKTASYQSVFGKLIGILALLGNMAWIAGLVLLLMDLNQPLLLTLLLLKWLSDGWLITKTNQFLGNRTRYYLLSAISYPFFSTVVALYSLIGKYEWKGRHF</sequence>
<dbReference type="EMBL" id="CP029187">
    <property type="protein sequence ID" value="AWI24749.1"/>
    <property type="molecule type" value="Genomic_DNA"/>
</dbReference>
<feature type="transmembrane region" description="Helical" evidence="4">
    <location>
        <begin position="6"/>
        <end position="23"/>
    </location>
</feature>
<dbReference type="PANTHER" id="PTHR43630:SF1">
    <property type="entry name" value="POLY-BETA-1,6-N-ACETYL-D-GLUCOSAMINE SYNTHASE"/>
    <property type="match status" value="1"/>
</dbReference>
<evidence type="ECO:0000256" key="1">
    <source>
        <dbReference type="ARBA" id="ARBA00006739"/>
    </source>
</evidence>
<evidence type="ECO:0000256" key="3">
    <source>
        <dbReference type="ARBA" id="ARBA00022679"/>
    </source>
</evidence>
<feature type="transmembrane region" description="Helical" evidence="4">
    <location>
        <begin position="329"/>
        <end position="350"/>
    </location>
</feature>
<protein>
    <submittedName>
        <fullName evidence="6">Glycosyl transferase</fullName>
    </submittedName>
</protein>
<proteinExistence type="inferred from homology"/>
<dbReference type="CDD" id="cd04192">
    <property type="entry name" value="GT_2_like_e"/>
    <property type="match status" value="1"/>
</dbReference>
<keyword evidence="4" id="KW-0472">Membrane</keyword>
<feature type="transmembrane region" description="Helical" evidence="4">
    <location>
        <begin position="300"/>
        <end position="317"/>
    </location>
</feature>
<dbReference type="InterPro" id="IPR001173">
    <property type="entry name" value="Glyco_trans_2-like"/>
</dbReference>
<feature type="domain" description="Glycosyltransferase 2-like" evidence="5">
    <location>
        <begin position="40"/>
        <end position="201"/>
    </location>
</feature>
<dbReference type="Pfam" id="PF00535">
    <property type="entry name" value="Glycos_transf_2"/>
    <property type="match status" value="1"/>
</dbReference>
<keyword evidence="7" id="KW-1185">Reference proteome</keyword>
<feature type="transmembrane region" description="Helical" evidence="4">
    <location>
        <begin position="273"/>
        <end position="294"/>
    </location>
</feature>
<accession>A0A2S1SED8</accession>
<dbReference type="SUPFAM" id="SSF53448">
    <property type="entry name" value="Nucleotide-diphospho-sugar transferases"/>
    <property type="match status" value="1"/>
</dbReference>
<dbReference type="RefSeq" id="WP_108902547.1">
    <property type="nucleotide sequence ID" value="NZ_CP029187.1"/>
</dbReference>
<dbReference type="AlphaFoldDB" id="A0A2S1SED8"/>
<keyword evidence="4" id="KW-0812">Transmembrane</keyword>
<dbReference type="OrthoDB" id="9805625at2"/>
<comment type="similarity">
    <text evidence="1">Belongs to the glycosyltransferase 2 family.</text>
</comment>
<gene>
    <name evidence="6" type="ORF">HYN49_01950</name>
</gene>
<keyword evidence="2" id="KW-0328">Glycosyltransferase</keyword>
<reference evidence="6 7" key="1">
    <citation type="submission" date="2018-05" db="EMBL/GenBank/DDBJ databases">
        <title>Genome sequencing of Flavobacterium sp. HYN0049.</title>
        <authorList>
            <person name="Yi H."/>
            <person name="Baek C."/>
        </authorList>
    </citation>
    <scope>NUCLEOTIDE SEQUENCE [LARGE SCALE GENOMIC DNA]</scope>
    <source>
        <strain evidence="6 7">HYN0049</strain>
    </source>
</reference>
<evidence type="ECO:0000259" key="5">
    <source>
        <dbReference type="Pfam" id="PF00535"/>
    </source>
</evidence>